<dbReference type="SUPFAM" id="SSF51905">
    <property type="entry name" value="FAD/NAD(P)-binding domain"/>
    <property type="match status" value="1"/>
</dbReference>
<dbReference type="Proteomes" id="UP000660885">
    <property type="component" value="Unassembled WGS sequence"/>
</dbReference>
<reference evidence="5 6" key="1">
    <citation type="submission" date="2021-01" db="EMBL/GenBank/DDBJ databases">
        <title>Belnapia mucosa sp. nov. and Belnapia arida sp. nov., isolated from the Tabernas Desert (Almeria, Spain).</title>
        <authorList>
            <person name="Molina-Menor E."/>
            <person name="Vidal-Verdu A."/>
            <person name="Calonge A."/>
            <person name="Satari L."/>
            <person name="Pereto J."/>
            <person name="Porcar M."/>
        </authorList>
    </citation>
    <scope>NUCLEOTIDE SEQUENCE [LARGE SCALE GENOMIC DNA]</scope>
    <source>
        <strain evidence="5 6">T18</strain>
    </source>
</reference>
<dbReference type="PRINTS" id="PR00420">
    <property type="entry name" value="RNGMNOXGNASE"/>
</dbReference>
<dbReference type="Pfam" id="PF01494">
    <property type="entry name" value="FAD_binding_3"/>
    <property type="match status" value="1"/>
</dbReference>
<proteinExistence type="predicted"/>
<evidence type="ECO:0000259" key="4">
    <source>
        <dbReference type="Pfam" id="PF01494"/>
    </source>
</evidence>
<keyword evidence="3" id="KW-0274">FAD</keyword>
<dbReference type="Gene3D" id="3.40.30.120">
    <property type="match status" value="1"/>
</dbReference>
<dbReference type="PANTHER" id="PTHR43004">
    <property type="entry name" value="TRK SYSTEM POTASSIUM UPTAKE PROTEIN"/>
    <property type="match status" value="1"/>
</dbReference>
<dbReference type="InterPro" id="IPR002938">
    <property type="entry name" value="FAD-bd"/>
</dbReference>
<keyword evidence="5" id="KW-0560">Oxidoreductase</keyword>
<dbReference type="Pfam" id="PF21274">
    <property type="entry name" value="Rng_hyd_C"/>
    <property type="match status" value="1"/>
</dbReference>
<comment type="cofactor">
    <cofactor evidence="1">
        <name>FAD</name>
        <dbReference type="ChEBI" id="CHEBI:57692"/>
    </cofactor>
</comment>
<protein>
    <submittedName>
        <fullName evidence="5">FAD-dependent monooxygenase</fullName>
    </submittedName>
</protein>
<evidence type="ECO:0000256" key="2">
    <source>
        <dbReference type="ARBA" id="ARBA00022630"/>
    </source>
</evidence>
<dbReference type="Gene3D" id="3.30.70.2450">
    <property type="match status" value="1"/>
</dbReference>
<evidence type="ECO:0000313" key="5">
    <source>
        <dbReference type="EMBL" id="MBL6078624.1"/>
    </source>
</evidence>
<comment type="caution">
    <text evidence="5">The sequence shown here is derived from an EMBL/GenBank/DDBJ whole genome shotgun (WGS) entry which is preliminary data.</text>
</comment>
<keyword evidence="2" id="KW-0285">Flavoprotein</keyword>
<dbReference type="Gene3D" id="3.50.50.60">
    <property type="entry name" value="FAD/NAD(P)-binding domain"/>
    <property type="match status" value="1"/>
</dbReference>
<dbReference type="RefSeq" id="WP_202831730.1">
    <property type="nucleotide sequence ID" value="NZ_JAETWB010000003.1"/>
</dbReference>
<dbReference type="PANTHER" id="PTHR43004:SF19">
    <property type="entry name" value="BINDING MONOOXYGENASE, PUTATIVE (JCVI)-RELATED"/>
    <property type="match status" value="1"/>
</dbReference>
<keyword evidence="5" id="KW-0503">Monooxygenase</keyword>
<dbReference type="NCBIfam" id="NF006002">
    <property type="entry name" value="PRK08132.1"/>
    <property type="match status" value="1"/>
</dbReference>
<evidence type="ECO:0000256" key="3">
    <source>
        <dbReference type="ARBA" id="ARBA00022827"/>
    </source>
</evidence>
<organism evidence="5 6">
    <name type="scientific">Belnapia arida</name>
    <dbReference type="NCBI Taxonomy" id="2804533"/>
    <lineage>
        <taxon>Bacteria</taxon>
        <taxon>Pseudomonadati</taxon>
        <taxon>Pseudomonadota</taxon>
        <taxon>Alphaproteobacteria</taxon>
        <taxon>Acetobacterales</taxon>
        <taxon>Roseomonadaceae</taxon>
        <taxon>Belnapia</taxon>
    </lineage>
</organism>
<evidence type="ECO:0000256" key="1">
    <source>
        <dbReference type="ARBA" id="ARBA00001974"/>
    </source>
</evidence>
<dbReference type="InterPro" id="IPR050641">
    <property type="entry name" value="RIFMO-like"/>
</dbReference>
<feature type="domain" description="FAD-binding" evidence="4">
    <location>
        <begin position="25"/>
        <end position="367"/>
    </location>
</feature>
<keyword evidence="6" id="KW-1185">Reference proteome</keyword>
<accession>A0ABS1U3U7</accession>
<name>A0ABS1U3U7_9PROT</name>
<dbReference type="EMBL" id="JAETWB010000003">
    <property type="protein sequence ID" value="MBL6078624.1"/>
    <property type="molecule type" value="Genomic_DNA"/>
</dbReference>
<evidence type="ECO:0000313" key="6">
    <source>
        <dbReference type="Proteomes" id="UP000660885"/>
    </source>
</evidence>
<dbReference type="InterPro" id="IPR036188">
    <property type="entry name" value="FAD/NAD-bd_sf"/>
</dbReference>
<sequence length="521" mass="56270">MGLDQAVYEDLPRFPYRPVSGPQRVPVAVLGAGPVGLALAAGLARHGVRCVVVEPRGAVSFGSRAICISRRSLEILEGFGVAAPLLRAGLPWRRGRSFWRRHQVLEFEMPDGPEQRHPPMLNLQQCFTEQLLVDALAERPEVEIRWHSRMLGLVQGDEGVTLRIGTPEGKYDLAADWVVAADGARSPARAALGLSLQGNSYEGRYLIADIRLRSGSPTERRAWFDPPSNPGSTLLMHRQPGDIWRIDYQLGEVEDAAAAQREEAVRARIDAHLAAIGEPAEYDLVLISLYRAHCLTLDAYRHGRVLFAGDAAHLVPIFGVRGLNSGFDDAGNLAWKLAAVLHGEGGEALLDSYSEERVYAARENIRAARKSTLFMTPPTRGHALMREAALSLAVSQDFAKGLVNPRQSSAIAFPRSPLQTPQQGVWTAGPAVGATLPSLPMGAGHVQAMIGPCPAVLAAGEIEVPQGVRLVAIEEPRVLAGLGLARPGAGYLVRPDGHVAWRWQDWDAAGLAAALGRMMGR</sequence>
<dbReference type="GO" id="GO:0004497">
    <property type="term" value="F:monooxygenase activity"/>
    <property type="evidence" value="ECO:0007669"/>
    <property type="project" value="UniProtKB-KW"/>
</dbReference>
<gene>
    <name evidence="5" type="ORF">JMJ56_11455</name>
</gene>